<reference evidence="1 2" key="1">
    <citation type="submission" date="2018-04" db="EMBL/GenBank/DDBJ databases">
        <title>Genomic Encyclopedia of Archaeal and Bacterial Type Strains, Phase II (KMG-II): from individual species to whole genera.</title>
        <authorList>
            <person name="Goeker M."/>
        </authorList>
    </citation>
    <scope>NUCLEOTIDE SEQUENCE [LARGE SCALE GENOMIC DNA]</scope>
    <source>
        <strain evidence="1 2">DSM 45787</strain>
    </source>
</reference>
<protein>
    <submittedName>
        <fullName evidence="1">Uncharacterized protein</fullName>
    </submittedName>
</protein>
<keyword evidence="2" id="KW-1185">Reference proteome</keyword>
<dbReference type="AlphaFoldDB" id="A0A2T6B0N2"/>
<accession>A0A2T6B0N2</accession>
<dbReference type="EMBL" id="QBKR01000040">
    <property type="protein sequence ID" value="PTX49610.1"/>
    <property type="molecule type" value="Genomic_DNA"/>
</dbReference>
<name>A0A2T6B0N2_9BACL</name>
<sequence>MRERFVPVEYQCLQCKKRFLMTEYPADCCWFCGSPDIVDRRFLKKRKER</sequence>
<gene>
    <name evidence="1" type="ORF">C8P63_1405</name>
</gene>
<organism evidence="1 2">
    <name type="scientific">Melghirimyces profundicolus</name>
    <dbReference type="NCBI Taxonomy" id="1242148"/>
    <lineage>
        <taxon>Bacteria</taxon>
        <taxon>Bacillati</taxon>
        <taxon>Bacillota</taxon>
        <taxon>Bacilli</taxon>
        <taxon>Bacillales</taxon>
        <taxon>Thermoactinomycetaceae</taxon>
        <taxon>Melghirimyces</taxon>
    </lineage>
</organism>
<evidence type="ECO:0000313" key="1">
    <source>
        <dbReference type="EMBL" id="PTX49610.1"/>
    </source>
</evidence>
<comment type="caution">
    <text evidence="1">The sequence shown here is derived from an EMBL/GenBank/DDBJ whole genome shotgun (WGS) entry which is preliminary data.</text>
</comment>
<dbReference type="Proteomes" id="UP000244240">
    <property type="component" value="Unassembled WGS sequence"/>
</dbReference>
<proteinExistence type="predicted"/>
<evidence type="ECO:0000313" key="2">
    <source>
        <dbReference type="Proteomes" id="UP000244240"/>
    </source>
</evidence>